<reference evidence="3" key="1">
    <citation type="journal article" date="2019" name="Int. J. Syst. Evol. Microbiol.">
        <title>The Global Catalogue of Microorganisms (GCM) 10K type strain sequencing project: providing services to taxonomists for standard genome sequencing and annotation.</title>
        <authorList>
            <consortium name="The Broad Institute Genomics Platform"/>
            <consortium name="The Broad Institute Genome Sequencing Center for Infectious Disease"/>
            <person name="Wu L."/>
            <person name="Ma J."/>
        </authorList>
    </citation>
    <scope>NUCLEOTIDE SEQUENCE [LARGE SCALE GENOMIC DNA]</scope>
    <source>
        <strain evidence="3">CGMCC 4.7241</strain>
    </source>
</reference>
<dbReference type="Gene3D" id="3.40.190.10">
    <property type="entry name" value="Periplasmic binding protein-like II"/>
    <property type="match status" value="1"/>
</dbReference>
<dbReference type="PROSITE" id="PS51318">
    <property type="entry name" value="TAT"/>
    <property type="match status" value="1"/>
</dbReference>
<keyword evidence="3" id="KW-1185">Reference proteome</keyword>
<dbReference type="PANTHER" id="PTHR30290:SF16">
    <property type="entry name" value="OLIGOPEPTIDE ABC TRANSPORTER, PERIPLASMIC OLIGOPEPTIDE-BINDING PROTEIN"/>
    <property type="match status" value="1"/>
</dbReference>
<dbReference type="RefSeq" id="WP_205117222.1">
    <property type="nucleotide sequence ID" value="NZ_JAFBCM010000001.1"/>
</dbReference>
<organism evidence="2 3">
    <name type="scientific">Tenggerimyces flavus</name>
    <dbReference type="NCBI Taxonomy" id="1708749"/>
    <lineage>
        <taxon>Bacteria</taxon>
        <taxon>Bacillati</taxon>
        <taxon>Actinomycetota</taxon>
        <taxon>Actinomycetes</taxon>
        <taxon>Propionibacteriales</taxon>
        <taxon>Nocardioidaceae</taxon>
        <taxon>Tenggerimyces</taxon>
    </lineage>
</organism>
<dbReference type="Pfam" id="PF00496">
    <property type="entry name" value="SBP_bac_5"/>
    <property type="match status" value="1"/>
</dbReference>
<dbReference type="PROSITE" id="PS51257">
    <property type="entry name" value="PROKAR_LIPOPROTEIN"/>
    <property type="match status" value="1"/>
</dbReference>
<dbReference type="Gene3D" id="3.90.76.10">
    <property type="entry name" value="Dipeptide-binding Protein, Domain 1"/>
    <property type="match status" value="1"/>
</dbReference>
<dbReference type="Proteomes" id="UP001595699">
    <property type="component" value="Unassembled WGS sequence"/>
</dbReference>
<feature type="domain" description="Solute-binding protein family 5" evidence="1">
    <location>
        <begin position="115"/>
        <end position="504"/>
    </location>
</feature>
<proteinExistence type="predicted"/>
<protein>
    <submittedName>
        <fullName evidence="2">ABC transporter substrate-binding protein</fullName>
    </submittedName>
</protein>
<evidence type="ECO:0000259" key="1">
    <source>
        <dbReference type="Pfam" id="PF00496"/>
    </source>
</evidence>
<dbReference type="EMBL" id="JBHRZH010000006">
    <property type="protein sequence ID" value="MFC3760995.1"/>
    <property type="molecule type" value="Genomic_DNA"/>
</dbReference>
<sequence>MAERTGRGLNRRDLLRGAAMIAPAVALGCTAGAPTPGQPAPGGQGGAIKQIARNRSLVLGITGTSLTDFQTFNPYLPGVSTASGYPYCYEPLFYYNAFHTDAVCGPEGMDCEDGIIPWLAESYEYNADFTAATVKLREGTEWNDGKPFTANDVKFTMELLAKNSPKLTWSVDVDTWVKAVTAPDERTVEFELKRPNPRFVFSYFTFHMDIGIPIVPEHIWKDQDPNKFTFVDLKKGWPVTTSPWKLVVSSQQQRMYDRVDTWWGKKAGFRELPAVERIMVLPGTDETKMVQLSLANEADLTIDLRPNTIKSVIQQNKAVTTWTGDKPPYGYLDWWPIGLGFNCSKAPFDDPEIRWAINHAIDRAQLVSLGYQGAGAPTLLPFPNYPALLEYLDPIEAQSSKIDDFDVAKTASIMQGKGWAKDSEGFWAKDGKRFPFIIYTLILFQDITPVLVQQLRKAGFDASFKQATGPDFDEHVSTGNMDAFILGHGGSVSDPYFTLRLYQSRYVKPTGERSTYPYRWSNPEYDEIVDTMGTTSPDDPKLHDLFRQAMDLWIPALPDVGLVQWFHRIPTNTTYWTNWPSEENPYINSAYWHRTSPLWIHSLKPAQP</sequence>
<evidence type="ECO:0000313" key="2">
    <source>
        <dbReference type="EMBL" id="MFC3760995.1"/>
    </source>
</evidence>
<comment type="caution">
    <text evidence="2">The sequence shown here is derived from an EMBL/GenBank/DDBJ whole genome shotgun (WGS) entry which is preliminary data.</text>
</comment>
<dbReference type="Gene3D" id="3.10.105.10">
    <property type="entry name" value="Dipeptide-binding Protein, Domain 3"/>
    <property type="match status" value="1"/>
</dbReference>
<dbReference type="InterPro" id="IPR000914">
    <property type="entry name" value="SBP_5_dom"/>
</dbReference>
<accession>A0ABV7YBF6</accession>
<dbReference type="SUPFAM" id="SSF53850">
    <property type="entry name" value="Periplasmic binding protein-like II"/>
    <property type="match status" value="1"/>
</dbReference>
<dbReference type="InterPro" id="IPR039424">
    <property type="entry name" value="SBP_5"/>
</dbReference>
<dbReference type="PANTHER" id="PTHR30290">
    <property type="entry name" value="PERIPLASMIC BINDING COMPONENT OF ABC TRANSPORTER"/>
    <property type="match status" value="1"/>
</dbReference>
<evidence type="ECO:0000313" key="3">
    <source>
        <dbReference type="Proteomes" id="UP001595699"/>
    </source>
</evidence>
<dbReference type="InterPro" id="IPR006311">
    <property type="entry name" value="TAT_signal"/>
</dbReference>
<gene>
    <name evidence="2" type="ORF">ACFOUW_09095</name>
</gene>
<dbReference type="CDD" id="cd08509">
    <property type="entry name" value="PBP2_TmCBP_oligosaccharides_like"/>
    <property type="match status" value="1"/>
</dbReference>
<name>A0ABV7YBF6_9ACTN</name>